<feature type="domain" description="Alpha-D-phosphohexomutase alpha/beta/alpha" evidence="9">
    <location>
        <begin position="259"/>
        <end position="359"/>
    </location>
</feature>
<dbReference type="PANTHER" id="PTHR42946:SF1">
    <property type="entry name" value="PHOSPHOGLUCOMUTASE (ALPHA-D-GLUCOSE-1,6-BISPHOSPHATE-DEPENDENT)"/>
    <property type="match status" value="1"/>
</dbReference>
<dbReference type="InterPro" id="IPR036900">
    <property type="entry name" value="A-D-PHexomutase_C_sf"/>
</dbReference>
<gene>
    <name evidence="10" type="ORF">UT19_C0003G0032</name>
</gene>
<dbReference type="Gene3D" id="3.30.310.50">
    <property type="entry name" value="Alpha-D-phosphohexomutase, C-terminal domain"/>
    <property type="match status" value="1"/>
</dbReference>
<evidence type="ECO:0000313" key="11">
    <source>
        <dbReference type="Proteomes" id="UP000034932"/>
    </source>
</evidence>
<evidence type="ECO:0000256" key="4">
    <source>
        <dbReference type="ARBA" id="ARBA00022723"/>
    </source>
</evidence>
<dbReference type="PANTHER" id="PTHR42946">
    <property type="entry name" value="PHOSPHOHEXOSE MUTASE"/>
    <property type="match status" value="1"/>
</dbReference>
<name>A0A0G0LT60_9BACT</name>
<evidence type="ECO:0000256" key="6">
    <source>
        <dbReference type="ARBA" id="ARBA00023235"/>
    </source>
</evidence>
<dbReference type="InterPro" id="IPR016055">
    <property type="entry name" value="A-D-PHexomutase_a/b/a-I/II/III"/>
</dbReference>
<accession>A0A0G0LT60</accession>
<sequence>MTRGLFGTSGIRGDSEKLFTNQFCFDIGRTFAKFLTQNGEEGAVATGMDPRGSSPRIKEAIEAGLTNEGREVYDQGATSVPSMCFVLLVSDYYSSSIMVSGSHIQANLNGIKFFAFNEEILKKHEKEIESIYASLKDKVIFKEGEEYEIHNENRAKDEYLEMLVKLANGSFPNWKVVVDAGDGAQSDTMPYVLKRLGINVIEQNTTIQGEFYARDTEHKPDMMGLIMTVKKEKADFGIGYDADGDRVVFVDENSEFIPGDYSATLIAKYIKGDSVVTPISTSQVVDHLEKKVYRTKVGAPYVIEKMKTTGSAIGFEPNGGCIFPEILMTRDGGSTTIKLLNILKKKNKSLSKLISELPKFYSFKDKIQYKWEQQDVILKEAKSRFKAIKIDERDGLKMWLDQTTWILFRSSQNAPEFRIFTESDSETKAESLFQKGTSLVKDIIKRD</sequence>
<keyword evidence="3" id="KW-0597">Phosphoprotein</keyword>
<keyword evidence="4" id="KW-0479">Metal-binding</keyword>
<dbReference type="InterPro" id="IPR050060">
    <property type="entry name" value="Phosphoglucosamine_mutase"/>
</dbReference>
<keyword evidence="6" id="KW-0413">Isomerase</keyword>
<dbReference type="Gene3D" id="3.40.120.10">
    <property type="entry name" value="Alpha-D-Glucose-1,6-Bisphosphate, subunit A, domain 3"/>
    <property type="match status" value="3"/>
</dbReference>
<comment type="caution">
    <text evidence="10">The sequence shown here is derived from an EMBL/GenBank/DDBJ whole genome shotgun (WGS) entry which is preliminary data.</text>
</comment>
<dbReference type="InterPro" id="IPR005846">
    <property type="entry name" value="A-D-PHexomutase_a/b/a-III"/>
</dbReference>
<dbReference type="GO" id="GO:0046872">
    <property type="term" value="F:metal ion binding"/>
    <property type="evidence" value="ECO:0007669"/>
    <property type="project" value="UniProtKB-KW"/>
</dbReference>
<dbReference type="STRING" id="1618573.UT19_C0003G0032"/>
<evidence type="ECO:0000256" key="5">
    <source>
        <dbReference type="ARBA" id="ARBA00022842"/>
    </source>
</evidence>
<comment type="similarity">
    <text evidence="2">Belongs to the phosphohexose mutase family.</text>
</comment>
<dbReference type="SUPFAM" id="SSF55957">
    <property type="entry name" value="Phosphoglucomutase, C-terminal domain"/>
    <property type="match status" value="1"/>
</dbReference>
<dbReference type="AlphaFoldDB" id="A0A0G0LT60"/>
<dbReference type="GO" id="GO:0005975">
    <property type="term" value="P:carbohydrate metabolic process"/>
    <property type="evidence" value="ECO:0007669"/>
    <property type="project" value="InterPro"/>
</dbReference>
<dbReference type="Proteomes" id="UP000034932">
    <property type="component" value="Unassembled WGS sequence"/>
</dbReference>
<dbReference type="Pfam" id="PF02878">
    <property type="entry name" value="PGM_PMM_I"/>
    <property type="match status" value="1"/>
</dbReference>
<evidence type="ECO:0000259" key="7">
    <source>
        <dbReference type="Pfam" id="PF02878"/>
    </source>
</evidence>
<dbReference type="Pfam" id="PF02880">
    <property type="entry name" value="PGM_PMM_III"/>
    <property type="match status" value="1"/>
</dbReference>
<protein>
    <submittedName>
        <fullName evidence="10">Phosphoglucomutase/phosphomannomutase family protein</fullName>
    </submittedName>
</protein>
<evidence type="ECO:0000256" key="2">
    <source>
        <dbReference type="ARBA" id="ARBA00010231"/>
    </source>
</evidence>
<keyword evidence="5" id="KW-0460">Magnesium</keyword>
<dbReference type="SUPFAM" id="SSF53738">
    <property type="entry name" value="Phosphoglucomutase, first 3 domains"/>
    <property type="match status" value="3"/>
</dbReference>
<comment type="cofactor">
    <cofactor evidence="1">
        <name>Mg(2+)</name>
        <dbReference type="ChEBI" id="CHEBI:18420"/>
    </cofactor>
</comment>
<evidence type="ECO:0000256" key="3">
    <source>
        <dbReference type="ARBA" id="ARBA00022553"/>
    </source>
</evidence>
<evidence type="ECO:0000256" key="1">
    <source>
        <dbReference type="ARBA" id="ARBA00001946"/>
    </source>
</evidence>
<feature type="domain" description="Alpha-D-phosphohexomutase alpha/beta/alpha" evidence="8">
    <location>
        <begin position="157"/>
        <end position="253"/>
    </location>
</feature>
<dbReference type="InterPro" id="IPR005844">
    <property type="entry name" value="A-D-PHexomutase_a/b/a-I"/>
</dbReference>
<reference evidence="10 11" key="1">
    <citation type="journal article" date="2015" name="Nature">
        <title>rRNA introns, odd ribosomes, and small enigmatic genomes across a large radiation of phyla.</title>
        <authorList>
            <person name="Brown C.T."/>
            <person name="Hug L.A."/>
            <person name="Thomas B.C."/>
            <person name="Sharon I."/>
            <person name="Castelle C.J."/>
            <person name="Singh A."/>
            <person name="Wilkins M.J."/>
            <person name="Williams K.H."/>
            <person name="Banfield J.F."/>
        </authorList>
    </citation>
    <scope>NUCLEOTIDE SEQUENCE [LARGE SCALE GENOMIC DNA]</scope>
</reference>
<feature type="domain" description="Alpha-D-phosphohexomutase alpha/beta/alpha" evidence="7">
    <location>
        <begin position="5"/>
        <end position="135"/>
    </location>
</feature>
<evidence type="ECO:0000313" key="10">
    <source>
        <dbReference type="EMBL" id="KKQ94227.1"/>
    </source>
</evidence>
<dbReference type="InterPro" id="IPR005845">
    <property type="entry name" value="A-D-PHexomutase_a/b/a-II"/>
</dbReference>
<dbReference type="GO" id="GO:0004615">
    <property type="term" value="F:phosphomannomutase activity"/>
    <property type="evidence" value="ECO:0007669"/>
    <property type="project" value="TreeGrafter"/>
</dbReference>
<organism evidence="10 11">
    <name type="scientific">Candidatus Woesebacteria bacterium GW2011_GWB1_39_10b</name>
    <dbReference type="NCBI Taxonomy" id="1618573"/>
    <lineage>
        <taxon>Bacteria</taxon>
        <taxon>Candidatus Woeseibacteriota</taxon>
    </lineage>
</organism>
<proteinExistence type="inferred from homology"/>
<evidence type="ECO:0000259" key="9">
    <source>
        <dbReference type="Pfam" id="PF02880"/>
    </source>
</evidence>
<dbReference type="EMBL" id="LBVW01000003">
    <property type="protein sequence ID" value="KKQ94227.1"/>
    <property type="molecule type" value="Genomic_DNA"/>
</dbReference>
<dbReference type="Pfam" id="PF02879">
    <property type="entry name" value="PGM_PMM_II"/>
    <property type="match status" value="1"/>
</dbReference>
<evidence type="ECO:0000259" key="8">
    <source>
        <dbReference type="Pfam" id="PF02879"/>
    </source>
</evidence>